<keyword evidence="1" id="KW-0472">Membrane</keyword>
<evidence type="ECO:0000313" key="3">
    <source>
        <dbReference type="Proteomes" id="UP000031938"/>
    </source>
</evidence>
<keyword evidence="1" id="KW-1133">Transmembrane helix</keyword>
<dbReference type="InterPro" id="IPR009574">
    <property type="entry name" value="DUF1189"/>
</dbReference>
<evidence type="ECO:0000313" key="2">
    <source>
        <dbReference type="EMBL" id="KIL44415.1"/>
    </source>
</evidence>
<keyword evidence="3" id="KW-1185">Reference proteome</keyword>
<proteinExistence type="predicted"/>
<dbReference type="PATRIC" id="fig|889306.3.peg.3396"/>
<dbReference type="STRING" id="889306.KP78_33790"/>
<evidence type="ECO:0000256" key="1">
    <source>
        <dbReference type="SAM" id="Phobius"/>
    </source>
</evidence>
<feature type="transmembrane region" description="Helical" evidence="1">
    <location>
        <begin position="158"/>
        <end position="191"/>
    </location>
</feature>
<dbReference type="Proteomes" id="UP000031938">
    <property type="component" value="Unassembled WGS sequence"/>
</dbReference>
<feature type="transmembrane region" description="Helical" evidence="1">
    <location>
        <begin position="203"/>
        <end position="224"/>
    </location>
</feature>
<dbReference type="OrthoDB" id="1903376at2"/>
<dbReference type="AlphaFoldDB" id="A0A0C2R2A9"/>
<sequence>MNVFKQLWRSLYSPKDIARFRFQGIGKTILFLFILSFLSLIPSIVQVIQFGNTIFNEGESLIQNELPYFEVQNDTLVSSNEDPFSITIPSFTVIVDDSGTITPDDLTNDTNTMALLQNEVVIVTGGELQQSPYSMFTGFSFSSEGIASLLSSLNDAKIIIFSVIFFVMYVVSSSLMFIKVTIFAAIGVLFAKTLDKKLNYRHSYRLTAYSVALPTIFFTIVALIGSNIPAASFVNWLVTSIMLYLSIKEIPSRKQKKDIPA</sequence>
<protein>
    <recommendedName>
        <fullName evidence="4">DUF1189 domain-containing protein</fullName>
    </recommendedName>
</protein>
<feature type="transmembrane region" description="Helical" evidence="1">
    <location>
        <begin position="230"/>
        <end position="247"/>
    </location>
</feature>
<comment type="caution">
    <text evidence="2">The sequence shown here is derived from an EMBL/GenBank/DDBJ whole genome shotgun (WGS) entry which is preliminary data.</text>
</comment>
<dbReference type="EMBL" id="JXRP01000019">
    <property type="protein sequence ID" value="KIL44415.1"/>
    <property type="molecule type" value="Genomic_DNA"/>
</dbReference>
<organism evidence="2 3">
    <name type="scientific">Jeotgalibacillus soli</name>
    <dbReference type="NCBI Taxonomy" id="889306"/>
    <lineage>
        <taxon>Bacteria</taxon>
        <taxon>Bacillati</taxon>
        <taxon>Bacillota</taxon>
        <taxon>Bacilli</taxon>
        <taxon>Bacillales</taxon>
        <taxon>Caryophanaceae</taxon>
        <taxon>Jeotgalibacillus</taxon>
    </lineage>
</organism>
<feature type="transmembrane region" description="Helical" evidence="1">
    <location>
        <begin position="29"/>
        <end position="48"/>
    </location>
</feature>
<reference evidence="2 3" key="1">
    <citation type="submission" date="2015-01" db="EMBL/GenBank/DDBJ databases">
        <title>Genome sequencing of Jeotgalibacillus soli.</title>
        <authorList>
            <person name="Goh K.M."/>
            <person name="Chan K.-G."/>
            <person name="Yaakop A.S."/>
            <person name="Ee R."/>
            <person name="Gan H.M."/>
            <person name="Chan C.S."/>
        </authorList>
    </citation>
    <scope>NUCLEOTIDE SEQUENCE [LARGE SCALE GENOMIC DNA]</scope>
    <source>
        <strain evidence="2 3">P9</strain>
    </source>
</reference>
<evidence type="ECO:0008006" key="4">
    <source>
        <dbReference type="Google" id="ProtNLM"/>
    </source>
</evidence>
<keyword evidence="1" id="KW-0812">Transmembrane</keyword>
<dbReference type="RefSeq" id="WP_041090284.1">
    <property type="nucleotide sequence ID" value="NZ_JXRP01000019.1"/>
</dbReference>
<name>A0A0C2R2A9_9BACL</name>
<dbReference type="Pfam" id="PF06691">
    <property type="entry name" value="DUF1189"/>
    <property type="match status" value="1"/>
</dbReference>
<gene>
    <name evidence="2" type="ORF">KP78_33790</name>
</gene>
<accession>A0A0C2R2A9</accession>